<feature type="transmembrane region" description="Helical" evidence="1">
    <location>
        <begin position="132"/>
        <end position="153"/>
    </location>
</feature>
<feature type="transmembrane region" description="Helical" evidence="1">
    <location>
        <begin position="45"/>
        <end position="63"/>
    </location>
</feature>
<feature type="transmembrane region" description="Helical" evidence="1">
    <location>
        <begin position="70"/>
        <end position="90"/>
    </location>
</feature>
<evidence type="ECO:0000256" key="1">
    <source>
        <dbReference type="SAM" id="Phobius"/>
    </source>
</evidence>
<keyword evidence="1" id="KW-1133">Transmembrane helix</keyword>
<feature type="transmembrane region" description="Helical" evidence="1">
    <location>
        <begin position="102"/>
        <end position="120"/>
    </location>
</feature>
<feature type="transmembrane region" description="Helical" evidence="1">
    <location>
        <begin position="20"/>
        <end position="39"/>
    </location>
</feature>
<feature type="transmembrane region" description="Helical" evidence="1">
    <location>
        <begin position="261"/>
        <end position="279"/>
    </location>
</feature>
<feature type="transmembrane region" description="Helical" evidence="1">
    <location>
        <begin position="373"/>
        <end position="389"/>
    </location>
</feature>
<proteinExistence type="predicted"/>
<dbReference type="Proteomes" id="UP000307201">
    <property type="component" value="Unassembled WGS sequence"/>
</dbReference>
<dbReference type="EMBL" id="VBTE01000035">
    <property type="protein sequence ID" value="TLQ06267.1"/>
    <property type="molecule type" value="Genomic_DNA"/>
</dbReference>
<organism evidence="2 3">
    <name type="scientific">Marinilactibacillus psychrotolerans</name>
    <dbReference type="NCBI Taxonomy" id="191770"/>
    <lineage>
        <taxon>Bacteria</taxon>
        <taxon>Bacillati</taxon>
        <taxon>Bacillota</taxon>
        <taxon>Bacilli</taxon>
        <taxon>Lactobacillales</taxon>
        <taxon>Carnobacteriaceae</taxon>
        <taxon>Marinilactibacillus</taxon>
    </lineage>
</organism>
<keyword evidence="1" id="KW-0812">Transmembrane</keyword>
<keyword evidence="1" id="KW-0472">Membrane</keyword>
<evidence type="ECO:0000313" key="3">
    <source>
        <dbReference type="Proteomes" id="UP000307201"/>
    </source>
</evidence>
<dbReference type="RefSeq" id="WP_138472569.1">
    <property type="nucleotide sequence ID" value="NZ_JBGQQG010000035.1"/>
</dbReference>
<accession>A0A5R9C0Q3</accession>
<evidence type="ECO:0000313" key="2">
    <source>
        <dbReference type="EMBL" id="TLQ06267.1"/>
    </source>
</evidence>
<gene>
    <name evidence="2" type="ORF">FEZ48_10520</name>
</gene>
<name>A0A5R9C0Q3_9LACT</name>
<feature type="transmembrane region" description="Helical" evidence="1">
    <location>
        <begin position="329"/>
        <end position="353"/>
    </location>
</feature>
<protein>
    <submittedName>
        <fullName evidence="2">Uncharacterized protein</fullName>
    </submittedName>
</protein>
<sequence length="405" mass="47000">MRTESFKRKWIHWSNSLEPLWSFILFGLIGITFLVSDWLGGILSFSDYLIALIVVFMGLIGQLEVKKNQILWLMIPVLLVIANILFHSLYTEEFSWKLGVSSLIKVIGYELFVVFIYNYIDRHSKEKQFFQVLNWVAVVACVIGIYITVALYSDGMLPYRFFWDFTRYDIYSYMFESNPAIIRTRGLFSEPAHLGFFLNMILALNYFNNQKVKIHWCFSLIITATIFMTFSYSMIGIMIMIQVFKIIQLGMNHNILWHHSYWLVIIGCFALIFFFREFIQVTLLDRTLALINGTDVSARMRIIESWQYIHANRIFSGNGIGHTPVITNIYAYLLSDLGIAAFIGGLCYTFVILKKNLFFGLVFTILNISRGGYLGPAFWLLILVSMLAVKPDTYRTSSKKTSIKF</sequence>
<comment type="caution">
    <text evidence="2">The sequence shown here is derived from an EMBL/GenBank/DDBJ whole genome shotgun (WGS) entry which is preliminary data.</text>
</comment>
<dbReference type="OrthoDB" id="2155507at2"/>
<feature type="transmembrane region" description="Helical" evidence="1">
    <location>
        <begin position="192"/>
        <end position="208"/>
    </location>
</feature>
<dbReference type="AlphaFoldDB" id="A0A5R9C0Q3"/>
<reference evidence="2 3" key="1">
    <citation type="submission" date="2019-05" db="EMBL/GenBank/DDBJ databases">
        <title>The metagenome of a microbial culture collection derived from dairy environment covers the genomic content of the human microbiome.</title>
        <authorList>
            <person name="Roder T."/>
            <person name="Wuthrich D."/>
            <person name="Sattari Z."/>
            <person name="Von Ah U."/>
            <person name="Bar C."/>
            <person name="Ronchi F."/>
            <person name="Macpherson A.J."/>
            <person name="Ganal-Vonarburg S.C."/>
            <person name="Bruggmann R."/>
            <person name="Vergeres G."/>
        </authorList>
    </citation>
    <scope>NUCLEOTIDE SEQUENCE [LARGE SCALE GENOMIC DNA]</scope>
    <source>
        <strain evidence="2 3">FAM 24235</strain>
    </source>
</reference>
<feature type="transmembrane region" description="Helical" evidence="1">
    <location>
        <begin position="220"/>
        <end position="241"/>
    </location>
</feature>